<dbReference type="Proteomes" id="UP000092987">
    <property type="component" value="Unassembled WGS sequence"/>
</dbReference>
<evidence type="ECO:0000313" key="6">
    <source>
        <dbReference type="EMBL" id="OCL95668.1"/>
    </source>
</evidence>
<keyword evidence="2" id="KW-0229">DNA integration</keyword>
<dbReference type="InterPro" id="IPR053876">
    <property type="entry name" value="Phage_int_M"/>
</dbReference>
<evidence type="ECO:0000313" key="7">
    <source>
        <dbReference type="Proteomes" id="UP000092987"/>
    </source>
</evidence>
<dbReference type="InterPro" id="IPR025166">
    <property type="entry name" value="Integrase_DNA_bind_dom"/>
</dbReference>
<dbReference type="InterPro" id="IPR050808">
    <property type="entry name" value="Phage_Integrase"/>
</dbReference>
<evidence type="ECO:0000256" key="4">
    <source>
        <dbReference type="ARBA" id="ARBA00023172"/>
    </source>
</evidence>
<protein>
    <submittedName>
        <fullName evidence="6">Prophage CP4-57 integrase</fullName>
    </submittedName>
</protein>
<name>A0A1C7WQ20_9BACT</name>
<accession>A0A1C7WQ20</accession>
<dbReference type="Pfam" id="PF00589">
    <property type="entry name" value="Phage_integrase"/>
    <property type="match status" value="1"/>
</dbReference>
<dbReference type="Pfam" id="PF13356">
    <property type="entry name" value="Arm-DNA-bind_3"/>
    <property type="match status" value="1"/>
</dbReference>
<dbReference type="RefSeq" id="WP_066390199.1">
    <property type="nucleotide sequence ID" value="NZ_CP035926.1"/>
</dbReference>
<comment type="similarity">
    <text evidence="1">Belongs to the 'phage' integrase family.</text>
</comment>
<evidence type="ECO:0000256" key="2">
    <source>
        <dbReference type="ARBA" id="ARBA00022908"/>
    </source>
</evidence>
<gene>
    <name evidence="6" type="primary">intA_2</name>
    <name evidence="6" type="ORF">AA347_01146</name>
</gene>
<organism evidence="6 7">
    <name type="scientific">Aliarcobacter thereius LMG 24486</name>
    <dbReference type="NCBI Taxonomy" id="1032240"/>
    <lineage>
        <taxon>Bacteria</taxon>
        <taxon>Pseudomonadati</taxon>
        <taxon>Campylobacterota</taxon>
        <taxon>Epsilonproteobacteria</taxon>
        <taxon>Campylobacterales</taxon>
        <taxon>Arcobacteraceae</taxon>
        <taxon>Aliarcobacter</taxon>
    </lineage>
</organism>
<sequence length="416" mass="49342">MKKLNILTDKTIKANKPKDKKYYLNDGDGLYLLVTPNNYKIWVFRFMLNSKRFETTFKNYPSVSLSEARKKRAEYRKLIDDKINPIHHLRELNKKQVIEDNSNLQNVFNEWLENQKSNSGLNQFEWKKQRIYKDVILPLGIDKNINDVTIDDIKKVLNAKSKEAPSTAKKLFNYLQNILSYAISHNYLKSNVLSNVDKYHILENKPQRAKNHPQITNEEYFKELVNSIYSYDKNLTVRNALKLVLHIPLRAENLSKLRWDYIDFENKILTIPRAEMKAKNSNYPDFKMPLSDEVIKILENQKEYFLKSEWVFSKLTNIRENIDYQVLNNALIKMGFNDEKIGKKIRLHGFRGTFRSWINTLDIENKFSFEVKEYALDHHTGEDTIKAYTNKSDYTNHLKPLMDFWSAFIVGLLEKY</sequence>
<evidence type="ECO:0000259" key="5">
    <source>
        <dbReference type="PROSITE" id="PS51898"/>
    </source>
</evidence>
<dbReference type="PROSITE" id="PS51898">
    <property type="entry name" value="TYR_RECOMBINASE"/>
    <property type="match status" value="1"/>
</dbReference>
<dbReference type="Gene3D" id="1.10.150.130">
    <property type="match status" value="1"/>
</dbReference>
<dbReference type="CDD" id="cd00801">
    <property type="entry name" value="INT_P4_C"/>
    <property type="match status" value="1"/>
</dbReference>
<proteinExistence type="inferred from homology"/>
<keyword evidence="7" id="KW-1185">Reference proteome</keyword>
<dbReference type="Pfam" id="PF22022">
    <property type="entry name" value="Phage_int_M"/>
    <property type="match status" value="1"/>
</dbReference>
<dbReference type="InterPro" id="IPR011010">
    <property type="entry name" value="DNA_brk_join_enz"/>
</dbReference>
<evidence type="ECO:0000256" key="3">
    <source>
        <dbReference type="ARBA" id="ARBA00023125"/>
    </source>
</evidence>
<evidence type="ECO:0000256" key="1">
    <source>
        <dbReference type="ARBA" id="ARBA00008857"/>
    </source>
</evidence>
<reference evidence="6 7" key="1">
    <citation type="submission" date="2015-10" db="EMBL/GenBank/DDBJ databases">
        <authorList>
            <person name="Rovetto F.F."/>
            <person name="Cocolin L.L."/>
            <person name="Illeghems K.K."/>
            <person name="Van Nieuwerbuegh F.F."/>
            <person name="Houf K.K."/>
        </authorList>
    </citation>
    <scope>NUCLEOTIDE SEQUENCE [LARGE SCALE GENOMIC DNA]</scope>
    <source>
        <strain evidence="6 7">LMG 24486</strain>
    </source>
</reference>
<dbReference type="Gene3D" id="3.30.160.390">
    <property type="entry name" value="Integrase, DNA-binding domain"/>
    <property type="match status" value="1"/>
</dbReference>
<comment type="caution">
    <text evidence="6">The sequence shown here is derived from an EMBL/GenBank/DDBJ whole genome shotgun (WGS) entry which is preliminary data.</text>
</comment>
<dbReference type="InterPro" id="IPR010998">
    <property type="entry name" value="Integrase_recombinase_N"/>
</dbReference>
<dbReference type="PANTHER" id="PTHR30629:SF2">
    <property type="entry name" value="PROPHAGE INTEGRASE INTS-RELATED"/>
    <property type="match status" value="1"/>
</dbReference>
<keyword evidence="4" id="KW-0233">DNA recombination</keyword>
<keyword evidence="3" id="KW-0238">DNA-binding</keyword>
<feature type="domain" description="Tyr recombinase" evidence="5">
    <location>
        <begin position="211"/>
        <end position="403"/>
    </location>
</feature>
<dbReference type="InterPro" id="IPR013762">
    <property type="entry name" value="Integrase-like_cat_sf"/>
</dbReference>
<dbReference type="PANTHER" id="PTHR30629">
    <property type="entry name" value="PROPHAGE INTEGRASE"/>
    <property type="match status" value="1"/>
</dbReference>
<dbReference type="InterPro" id="IPR002104">
    <property type="entry name" value="Integrase_catalytic"/>
</dbReference>
<dbReference type="EMBL" id="LLKQ01000001">
    <property type="protein sequence ID" value="OCL95668.1"/>
    <property type="molecule type" value="Genomic_DNA"/>
</dbReference>
<dbReference type="SUPFAM" id="SSF56349">
    <property type="entry name" value="DNA breaking-rejoining enzymes"/>
    <property type="match status" value="1"/>
</dbReference>
<dbReference type="Gene3D" id="1.10.443.10">
    <property type="entry name" value="Intergrase catalytic core"/>
    <property type="match status" value="1"/>
</dbReference>
<dbReference type="InterPro" id="IPR038488">
    <property type="entry name" value="Integrase_DNA-bd_sf"/>
</dbReference>